<dbReference type="EMBL" id="JAGFNK010000009">
    <property type="protein sequence ID" value="KAI9512474.1"/>
    <property type="molecule type" value="Genomic_DNA"/>
</dbReference>
<accession>A0ACC0UN24</accession>
<comment type="caution">
    <text evidence="1">The sequence shown here is derived from an EMBL/GenBank/DDBJ whole genome shotgun (WGS) entry which is preliminary data.</text>
</comment>
<evidence type="ECO:0000313" key="2">
    <source>
        <dbReference type="Proteomes" id="UP001207468"/>
    </source>
</evidence>
<dbReference type="Proteomes" id="UP001207468">
    <property type="component" value="Unassembled WGS sequence"/>
</dbReference>
<gene>
    <name evidence="1" type="ORF">F5148DRAFT_1146162</name>
</gene>
<evidence type="ECO:0000313" key="1">
    <source>
        <dbReference type="EMBL" id="KAI9512474.1"/>
    </source>
</evidence>
<name>A0ACC0UN24_9AGAM</name>
<reference evidence="1" key="1">
    <citation type="submission" date="2021-03" db="EMBL/GenBank/DDBJ databases">
        <title>Evolutionary priming and transition to the ectomycorrhizal habit in an iconic lineage of mushroom-forming fungi: is preadaptation a requirement?</title>
        <authorList>
            <consortium name="DOE Joint Genome Institute"/>
            <person name="Looney B.P."/>
            <person name="Miyauchi S."/>
            <person name="Morin E."/>
            <person name="Drula E."/>
            <person name="Courty P.E."/>
            <person name="Chicoki N."/>
            <person name="Fauchery L."/>
            <person name="Kohler A."/>
            <person name="Kuo A."/>
            <person name="LaButti K."/>
            <person name="Pangilinan J."/>
            <person name="Lipzen A."/>
            <person name="Riley R."/>
            <person name="Andreopoulos W."/>
            <person name="He G."/>
            <person name="Johnson J."/>
            <person name="Barry K.W."/>
            <person name="Grigoriev I.V."/>
            <person name="Nagy L."/>
            <person name="Hibbett D."/>
            <person name="Henrissat B."/>
            <person name="Matheny P.B."/>
            <person name="Labbe J."/>
            <person name="Martin A.F."/>
        </authorList>
    </citation>
    <scope>NUCLEOTIDE SEQUENCE</scope>
    <source>
        <strain evidence="1">BPL698</strain>
    </source>
</reference>
<organism evidence="1 2">
    <name type="scientific">Russula earlei</name>
    <dbReference type="NCBI Taxonomy" id="71964"/>
    <lineage>
        <taxon>Eukaryota</taxon>
        <taxon>Fungi</taxon>
        <taxon>Dikarya</taxon>
        <taxon>Basidiomycota</taxon>
        <taxon>Agaricomycotina</taxon>
        <taxon>Agaricomycetes</taxon>
        <taxon>Russulales</taxon>
        <taxon>Russulaceae</taxon>
        <taxon>Russula</taxon>
    </lineage>
</organism>
<proteinExistence type="predicted"/>
<sequence length="389" mass="41958">MALSCEGTALPIKVFWPADGGSSRDPASERCPFFPPTEAAYSGGGEALEQRILITISVCPRRGGNKSASLKNEEVSFDFLERALWMIIKKDRECASKHTPLDPSRSSVTELRDGSSGVCFDDKGEYVMVSIVYDRGGFPLFEFLFECDADAGGSDSMLDGRLQEALPGVLTTAGSNPEGKQALALALGKENCKKTFTLHDVISGPSAHRTPDKPPREHPSGHGCRDQLRVLMSESEAPQIPPPPDASSCACATGAWATLELEARDHEPGEGLVSSHPARRPAGTPAQRVNVQGRLASPIAWTLPLSHACVSLGRLDELDERDGEARTRLGSTFAPSTASRPDVDIWTRFRISALSDQTCSSLVPCEDRVVLSYERGEPQHVRVVGQCTE</sequence>
<protein>
    <submittedName>
        <fullName evidence="1">Uncharacterized protein</fullName>
    </submittedName>
</protein>
<keyword evidence="2" id="KW-1185">Reference proteome</keyword>